<dbReference type="EMBL" id="AP014940">
    <property type="protein sequence ID" value="BAV98828.1"/>
    <property type="molecule type" value="Genomic_DNA"/>
</dbReference>
<sequence>MRVRRGEGWALPGWYGTFIGYGGRSRDANRRHDGRVNADWQCLPDGRDVSAEVGWRRCRVRAGWRPGCGGDEVERWIRGGLRVEVMDSGDTRLLSFLRTWALLYFGGAECPWLRRSMALKSLDPRVRGDDGWSEAR</sequence>
<protein>
    <submittedName>
        <fullName evidence="1">Uncharacterized protein</fullName>
    </submittedName>
</protein>
<gene>
    <name evidence="1" type="ORF">LEN_3341</name>
</gene>
<dbReference type="AlphaFoldDB" id="A0AAU9AS67"/>
<dbReference type="KEGG" id="lem:LEN_3341"/>
<accession>A0AAU9AS67</accession>
<dbReference type="Proteomes" id="UP000218824">
    <property type="component" value="Chromosome"/>
</dbReference>
<name>A0AAU9AS67_LYSEN</name>
<evidence type="ECO:0000313" key="2">
    <source>
        <dbReference type="Proteomes" id="UP000218824"/>
    </source>
</evidence>
<organism evidence="1 2">
    <name type="scientific">Lysobacter enzymogenes</name>
    <dbReference type="NCBI Taxonomy" id="69"/>
    <lineage>
        <taxon>Bacteria</taxon>
        <taxon>Pseudomonadati</taxon>
        <taxon>Pseudomonadota</taxon>
        <taxon>Gammaproteobacteria</taxon>
        <taxon>Lysobacterales</taxon>
        <taxon>Lysobacteraceae</taxon>
        <taxon>Lysobacter</taxon>
    </lineage>
</organism>
<evidence type="ECO:0000313" key="1">
    <source>
        <dbReference type="EMBL" id="BAV98828.1"/>
    </source>
</evidence>
<reference evidence="1 2" key="1">
    <citation type="journal article" date="2017" name="DNA Res.">
        <title>Complete genome sequence and expression profile of the commercial lytic enzyme producer Lysobacter enzymogenes M497-1.</title>
        <authorList>
            <person name="Takami H."/>
            <person name="Toyoda A."/>
            <person name="Uchiyama I."/>
            <person name="Itoh T."/>
            <person name="Takaki Y."/>
            <person name="Arai W."/>
            <person name="Nishi S."/>
            <person name="Kawai M."/>
            <person name="Shinya K."/>
            <person name="Ikeda H."/>
        </authorList>
    </citation>
    <scope>NUCLEOTIDE SEQUENCE [LARGE SCALE GENOMIC DNA]</scope>
    <source>
        <strain evidence="1 2">M497-1</strain>
    </source>
</reference>
<proteinExistence type="predicted"/>